<dbReference type="Pfam" id="PF05063">
    <property type="entry name" value="MT-A70"/>
    <property type="match status" value="1"/>
</dbReference>
<dbReference type="InterPro" id="IPR029063">
    <property type="entry name" value="SAM-dependent_MTases_sf"/>
</dbReference>
<dbReference type="PROSITE" id="PS51143">
    <property type="entry name" value="MT_A70"/>
    <property type="match status" value="1"/>
</dbReference>
<dbReference type="GeneID" id="34613643"/>
<feature type="compositionally biased region" description="Basic and acidic residues" evidence="2">
    <location>
        <begin position="134"/>
        <end position="147"/>
    </location>
</feature>
<comment type="similarity">
    <text evidence="1">Belongs to the MT-A70-like family.</text>
</comment>
<dbReference type="GO" id="GO:0008168">
    <property type="term" value="F:methyltransferase activity"/>
    <property type="evidence" value="ECO:0007669"/>
    <property type="project" value="InterPro"/>
</dbReference>
<accession>A0A1L9SLN3</accession>
<gene>
    <name evidence="3" type="ORF">ASPZODRAFT_1819181</name>
</gene>
<dbReference type="InterPro" id="IPR007757">
    <property type="entry name" value="MT-A70-like"/>
</dbReference>
<dbReference type="PANTHER" id="PTHR12829:SF4">
    <property type="entry name" value="N(6)-ADENINE-SPECIFIC METHYLTRANSFERASE METTL4"/>
    <property type="match status" value="1"/>
</dbReference>
<dbReference type="PROSITE" id="PS00092">
    <property type="entry name" value="N6_MTASE"/>
    <property type="match status" value="1"/>
</dbReference>
<dbReference type="InterPro" id="IPR002052">
    <property type="entry name" value="DNA_methylase_N6_adenine_CS"/>
</dbReference>
<dbReference type="SUPFAM" id="SSF53335">
    <property type="entry name" value="S-adenosyl-L-methionine-dependent methyltransferases"/>
    <property type="match status" value="1"/>
</dbReference>
<dbReference type="OrthoDB" id="61116at2759"/>
<dbReference type="PANTHER" id="PTHR12829">
    <property type="entry name" value="N6-ADENOSINE-METHYLTRANSFERASE"/>
    <property type="match status" value="1"/>
</dbReference>
<evidence type="ECO:0000313" key="4">
    <source>
        <dbReference type="Proteomes" id="UP000184188"/>
    </source>
</evidence>
<evidence type="ECO:0000256" key="2">
    <source>
        <dbReference type="SAM" id="MobiDB-lite"/>
    </source>
</evidence>
<dbReference type="STRING" id="1073090.A0A1L9SLN3"/>
<dbReference type="EMBL" id="KV878340">
    <property type="protein sequence ID" value="OJJ47957.1"/>
    <property type="molecule type" value="Genomic_DNA"/>
</dbReference>
<name>A0A1L9SLN3_9EURO</name>
<dbReference type="GO" id="GO:0032259">
    <property type="term" value="P:methylation"/>
    <property type="evidence" value="ECO:0007669"/>
    <property type="project" value="InterPro"/>
</dbReference>
<protein>
    <recommendedName>
        <fullName evidence="5">MT-A70-domain-containing protein</fullName>
    </recommendedName>
</protein>
<dbReference type="RefSeq" id="XP_022582467.1">
    <property type="nucleotide sequence ID" value="XM_022727179.1"/>
</dbReference>
<dbReference type="VEuPathDB" id="FungiDB:ASPZODRAFT_1819181"/>
<evidence type="ECO:0000313" key="3">
    <source>
        <dbReference type="EMBL" id="OJJ47957.1"/>
    </source>
</evidence>
<dbReference type="Proteomes" id="UP000184188">
    <property type="component" value="Unassembled WGS sequence"/>
</dbReference>
<evidence type="ECO:0008006" key="5">
    <source>
        <dbReference type="Google" id="ProtNLM"/>
    </source>
</evidence>
<evidence type="ECO:0000256" key="1">
    <source>
        <dbReference type="PROSITE-ProRule" id="PRU00489"/>
    </source>
</evidence>
<dbReference type="AlphaFoldDB" id="A0A1L9SLN3"/>
<proteinExistence type="inferred from homology"/>
<dbReference type="GO" id="GO:0005634">
    <property type="term" value="C:nucleus"/>
    <property type="evidence" value="ECO:0007669"/>
    <property type="project" value="TreeGrafter"/>
</dbReference>
<organism evidence="3 4">
    <name type="scientific">Penicilliopsis zonata CBS 506.65</name>
    <dbReference type="NCBI Taxonomy" id="1073090"/>
    <lineage>
        <taxon>Eukaryota</taxon>
        <taxon>Fungi</taxon>
        <taxon>Dikarya</taxon>
        <taxon>Ascomycota</taxon>
        <taxon>Pezizomycotina</taxon>
        <taxon>Eurotiomycetes</taxon>
        <taxon>Eurotiomycetidae</taxon>
        <taxon>Eurotiales</taxon>
        <taxon>Aspergillaceae</taxon>
        <taxon>Penicilliopsis</taxon>
    </lineage>
</organism>
<keyword evidence="4" id="KW-1185">Reference proteome</keyword>
<sequence length="420" mass="46918">MSYQTGGETAILFQNEDRTVFLLDIPLSIGLAQGISAERQLVSCPPLQSPYPSTEPKKEAARLRVLERIPQSERAYHLDVIAPLVRGGLETIRNGYGVGSRDWCRGRYVRDDNAATTGQDQHCILKKGKKKRECPHDDAEEEGHHEASATATTGPPVILSSTCVNRFESLRELENVLVQNPAWEPAVLELQGSQETTIHVPPGSSFMLCTLPLSPSPRPDPDPILHLSPGRKFDLLLLDPPWANRSVRRSGHYETQSYTDFDCLARYMSEILQMHLRSAPESLAAIWVTNSEKSRRAAYDAMERAGLSICEEWIWVKTTVRGGPISAIDGLWRKPYEILVIGRKITSGIGISFPAVSRRIIAAVPDVHSRKPNLKQLFETLLLPSHQYSAMEVFARNLTVGWLACGNEAVKFNCSEWWRG</sequence>
<dbReference type="GO" id="GO:0003676">
    <property type="term" value="F:nucleic acid binding"/>
    <property type="evidence" value="ECO:0007669"/>
    <property type="project" value="InterPro"/>
</dbReference>
<reference evidence="4" key="1">
    <citation type="journal article" date="2017" name="Genome Biol.">
        <title>Comparative genomics reveals high biological diversity and specific adaptations in the industrially and medically important fungal genus Aspergillus.</title>
        <authorList>
            <person name="de Vries R.P."/>
            <person name="Riley R."/>
            <person name="Wiebenga A."/>
            <person name="Aguilar-Osorio G."/>
            <person name="Amillis S."/>
            <person name="Uchima C.A."/>
            <person name="Anderluh G."/>
            <person name="Asadollahi M."/>
            <person name="Askin M."/>
            <person name="Barry K."/>
            <person name="Battaglia E."/>
            <person name="Bayram O."/>
            <person name="Benocci T."/>
            <person name="Braus-Stromeyer S.A."/>
            <person name="Caldana C."/>
            <person name="Canovas D."/>
            <person name="Cerqueira G.C."/>
            <person name="Chen F."/>
            <person name="Chen W."/>
            <person name="Choi C."/>
            <person name="Clum A."/>
            <person name="Dos Santos R.A."/>
            <person name="Damasio A.R."/>
            <person name="Diallinas G."/>
            <person name="Emri T."/>
            <person name="Fekete E."/>
            <person name="Flipphi M."/>
            <person name="Freyberg S."/>
            <person name="Gallo A."/>
            <person name="Gournas C."/>
            <person name="Habgood R."/>
            <person name="Hainaut M."/>
            <person name="Harispe M.L."/>
            <person name="Henrissat B."/>
            <person name="Hilden K.S."/>
            <person name="Hope R."/>
            <person name="Hossain A."/>
            <person name="Karabika E."/>
            <person name="Karaffa L."/>
            <person name="Karanyi Z."/>
            <person name="Krasevec N."/>
            <person name="Kuo A."/>
            <person name="Kusch H."/>
            <person name="LaButti K."/>
            <person name="Lagendijk E.L."/>
            <person name="Lapidus A."/>
            <person name="Levasseur A."/>
            <person name="Lindquist E."/>
            <person name="Lipzen A."/>
            <person name="Logrieco A.F."/>
            <person name="MacCabe A."/>
            <person name="Maekelae M.R."/>
            <person name="Malavazi I."/>
            <person name="Melin P."/>
            <person name="Meyer V."/>
            <person name="Mielnichuk N."/>
            <person name="Miskei M."/>
            <person name="Molnar A.P."/>
            <person name="Mule G."/>
            <person name="Ngan C.Y."/>
            <person name="Orejas M."/>
            <person name="Orosz E."/>
            <person name="Ouedraogo J.P."/>
            <person name="Overkamp K.M."/>
            <person name="Park H.-S."/>
            <person name="Perrone G."/>
            <person name="Piumi F."/>
            <person name="Punt P.J."/>
            <person name="Ram A.F."/>
            <person name="Ramon A."/>
            <person name="Rauscher S."/>
            <person name="Record E."/>
            <person name="Riano-Pachon D.M."/>
            <person name="Robert V."/>
            <person name="Roehrig J."/>
            <person name="Ruller R."/>
            <person name="Salamov A."/>
            <person name="Salih N.S."/>
            <person name="Samson R.A."/>
            <person name="Sandor E."/>
            <person name="Sanguinetti M."/>
            <person name="Schuetze T."/>
            <person name="Sepcic K."/>
            <person name="Shelest E."/>
            <person name="Sherlock G."/>
            <person name="Sophianopoulou V."/>
            <person name="Squina F.M."/>
            <person name="Sun H."/>
            <person name="Susca A."/>
            <person name="Todd R.B."/>
            <person name="Tsang A."/>
            <person name="Unkles S.E."/>
            <person name="van de Wiele N."/>
            <person name="van Rossen-Uffink D."/>
            <person name="Oliveira J.V."/>
            <person name="Vesth T.C."/>
            <person name="Visser J."/>
            <person name="Yu J.-H."/>
            <person name="Zhou M."/>
            <person name="Andersen M.R."/>
            <person name="Archer D.B."/>
            <person name="Baker S.E."/>
            <person name="Benoit I."/>
            <person name="Brakhage A.A."/>
            <person name="Braus G.H."/>
            <person name="Fischer R."/>
            <person name="Frisvad J.C."/>
            <person name="Goldman G.H."/>
            <person name="Houbraken J."/>
            <person name="Oakley B."/>
            <person name="Pocsi I."/>
            <person name="Scazzocchio C."/>
            <person name="Seiboth B."/>
            <person name="vanKuyk P.A."/>
            <person name="Wortman J."/>
            <person name="Dyer P.S."/>
            <person name="Grigoriev I.V."/>
        </authorList>
    </citation>
    <scope>NUCLEOTIDE SEQUENCE [LARGE SCALE GENOMIC DNA]</scope>
    <source>
        <strain evidence="4">CBS 506.65</strain>
    </source>
</reference>
<feature type="region of interest" description="Disordered" evidence="2">
    <location>
        <begin position="126"/>
        <end position="155"/>
    </location>
</feature>